<dbReference type="AlphaFoldDB" id="T1HP46"/>
<evidence type="ECO:0000313" key="2">
    <source>
        <dbReference type="EnsemblMetazoa" id="RPRC005820-PA"/>
    </source>
</evidence>
<feature type="region of interest" description="Disordered" evidence="1">
    <location>
        <begin position="217"/>
        <end position="265"/>
    </location>
</feature>
<keyword evidence="3" id="KW-1185">Reference proteome</keyword>
<feature type="region of interest" description="Disordered" evidence="1">
    <location>
        <begin position="1"/>
        <end position="50"/>
    </location>
</feature>
<sequence>MDPLGISCLSPDGTTGSSSTNQDTESTGSADSYAGEEYLRLPDRIGPNSSPVMPYRLHSGCYRKLEEISPVSPCLAGPAGMPIYRSEYLPDNVDNPHYAPEPPSNYIPGCFPSEDLAEEWSEISLAPEAPNVGQSSSDGQDTIVTLRNNSNDTPTSTDQTNFQQPGQPIISQWISSSAPRRQSIDTFISGGLATGERVKEILSQGIMKLNITSLSERRNSEPRRAASIIKKKGKKAPSPLDRAQHLSNTDTDEAGGSSDTDSLASVEMLSDDQICSLMLDQEIQEACQDIISAIATKSK</sequence>
<reference evidence="2" key="1">
    <citation type="submission" date="2015-05" db="UniProtKB">
        <authorList>
            <consortium name="EnsemblMetazoa"/>
        </authorList>
    </citation>
    <scope>IDENTIFICATION</scope>
</reference>
<evidence type="ECO:0000313" key="3">
    <source>
        <dbReference type="Proteomes" id="UP000015103"/>
    </source>
</evidence>
<protein>
    <submittedName>
        <fullName evidence="2">Uncharacterized protein</fullName>
    </submittedName>
</protein>
<dbReference type="EnsemblMetazoa" id="RPRC005820-RA">
    <property type="protein sequence ID" value="RPRC005820-PA"/>
    <property type="gene ID" value="RPRC005820"/>
</dbReference>
<proteinExistence type="predicted"/>
<name>T1HP46_RHOPR</name>
<dbReference type="InParanoid" id="T1HP46"/>
<feature type="compositionally biased region" description="Polar residues" evidence="1">
    <location>
        <begin position="132"/>
        <end position="166"/>
    </location>
</feature>
<feature type="compositionally biased region" description="Polar residues" evidence="1">
    <location>
        <begin position="12"/>
        <end position="30"/>
    </location>
</feature>
<dbReference type="Proteomes" id="UP000015103">
    <property type="component" value="Unassembled WGS sequence"/>
</dbReference>
<dbReference type="HOGENOM" id="CLU_931613_0_0_1"/>
<dbReference type="EMBL" id="ACPB03008077">
    <property type="status" value="NOT_ANNOTATED_CDS"/>
    <property type="molecule type" value="Genomic_DNA"/>
</dbReference>
<feature type="region of interest" description="Disordered" evidence="1">
    <location>
        <begin position="127"/>
        <end position="166"/>
    </location>
</feature>
<accession>T1HP46</accession>
<dbReference type="VEuPathDB" id="VectorBase:RPRC005820"/>
<evidence type="ECO:0000256" key="1">
    <source>
        <dbReference type="SAM" id="MobiDB-lite"/>
    </source>
</evidence>
<organism evidence="2 3">
    <name type="scientific">Rhodnius prolixus</name>
    <name type="common">Triatomid bug</name>
    <dbReference type="NCBI Taxonomy" id="13249"/>
    <lineage>
        <taxon>Eukaryota</taxon>
        <taxon>Metazoa</taxon>
        <taxon>Ecdysozoa</taxon>
        <taxon>Arthropoda</taxon>
        <taxon>Hexapoda</taxon>
        <taxon>Insecta</taxon>
        <taxon>Pterygota</taxon>
        <taxon>Neoptera</taxon>
        <taxon>Paraneoptera</taxon>
        <taxon>Hemiptera</taxon>
        <taxon>Heteroptera</taxon>
        <taxon>Panheteroptera</taxon>
        <taxon>Cimicomorpha</taxon>
        <taxon>Reduviidae</taxon>
        <taxon>Triatominae</taxon>
        <taxon>Rhodnius</taxon>
    </lineage>
</organism>